<accession>A0A315XM79</accession>
<dbReference type="RefSeq" id="WP_116592386.1">
    <property type="nucleotide sequence ID" value="NZ_MZGS01000024.1"/>
</dbReference>
<sequence>MYETLIFTGGVHKSEEIRELIEDLGGFILQDSIQQMELVLNMAIPIEDVDKIEEKSKELLAKLSVAPMAGSEIAIVSPTLARHHLPHAACDISEYLREFGAKDNMIGLARGDGKGTSGITEEEKALIEEHDIAVFALGSFENCIKEKAFLYDDIDIPVIVTGAPEIDVNELPGADAYVGGLGRIPRRLRRGPDIRALDKLVETIEQILNDKKREMALDAPLVPAIVVKNAIENQVREIEDVISPTPVTSQLDGVRVKLDYDTYKDVISNVVIDGRKLSEIAEIKKSKMYDYILVKINSESSLVEDSN</sequence>
<dbReference type="PIRSF" id="PIRSF019164">
    <property type="entry name" value="UCP019164"/>
    <property type="match status" value="1"/>
</dbReference>
<reference evidence="1 2" key="1">
    <citation type="submission" date="2017-03" db="EMBL/GenBank/DDBJ databases">
        <title>Genome sequence of Methanobrevibacter thaueri.</title>
        <authorList>
            <person name="Poehlein A."/>
            <person name="Seedorf H."/>
            <person name="Daniel R."/>
        </authorList>
    </citation>
    <scope>NUCLEOTIDE SEQUENCE [LARGE SCALE GENOMIC DNA]</scope>
    <source>
        <strain evidence="1 2">DSM 11995</strain>
    </source>
</reference>
<evidence type="ECO:0000313" key="1">
    <source>
        <dbReference type="EMBL" id="PWB86473.1"/>
    </source>
</evidence>
<dbReference type="OrthoDB" id="52512at2157"/>
<gene>
    <name evidence="1" type="ORF">MBBTH_14560</name>
</gene>
<comment type="caution">
    <text evidence="1">The sequence shown here is derived from an EMBL/GenBank/DDBJ whole genome shotgun (WGS) entry which is preliminary data.</text>
</comment>
<name>A0A315XM79_9EURY</name>
<keyword evidence="2" id="KW-1185">Reference proteome</keyword>
<proteinExistence type="predicted"/>
<dbReference type="Proteomes" id="UP000251717">
    <property type="component" value="Unassembled WGS sequence"/>
</dbReference>
<dbReference type="AlphaFoldDB" id="A0A315XM79"/>
<organism evidence="1 2">
    <name type="scientific">Methanobrevibacter thaueri</name>
    <dbReference type="NCBI Taxonomy" id="190975"/>
    <lineage>
        <taxon>Archaea</taxon>
        <taxon>Methanobacteriati</taxon>
        <taxon>Methanobacteriota</taxon>
        <taxon>Methanomada group</taxon>
        <taxon>Methanobacteria</taxon>
        <taxon>Methanobacteriales</taxon>
        <taxon>Methanobacteriaceae</taxon>
        <taxon>Methanobrevibacter</taxon>
    </lineage>
</organism>
<evidence type="ECO:0000313" key="2">
    <source>
        <dbReference type="Proteomes" id="UP000251717"/>
    </source>
</evidence>
<dbReference type="InterPro" id="IPR026327">
    <property type="entry name" value="Me_CoM_Rdtase_prot-C-like"/>
</dbReference>
<dbReference type="NCBIfam" id="TIGR03274">
    <property type="entry name" value="methan_mark_7"/>
    <property type="match status" value="1"/>
</dbReference>
<dbReference type="Pfam" id="PF04609">
    <property type="entry name" value="MCR_C"/>
    <property type="match status" value="1"/>
</dbReference>
<dbReference type="InterPro" id="IPR011312">
    <property type="entry name" value="Menthan_mark_7"/>
</dbReference>
<dbReference type="EMBL" id="MZGS01000024">
    <property type="protein sequence ID" value="PWB86473.1"/>
    <property type="molecule type" value="Genomic_DNA"/>
</dbReference>
<protein>
    <submittedName>
        <fullName evidence="1">Methyl-coenzyme M reductase operon protein C</fullName>
    </submittedName>
</protein>